<dbReference type="RefSeq" id="WP_097112985.1">
    <property type="nucleotide sequence ID" value="NZ_OBEB01000010.1"/>
</dbReference>
<dbReference type="PROSITE" id="PS51819">
    <property type="entry name" value="VOC"/>
    <property type="match status" value="1"/>
</dbReference>
<protein>
    <submittedName>
        <fullName evidence="2">Catechol 2,3-dioxygenase</fullName>
    </submittedName>
</protein>
<dbReference type="InterPro" id="IPR029068">
    <property type="entry name" value="Glyas_Bleomycin-R_OHBP_Dase"/>
</dbReference>
<keyword evidence="2" id="KW-0223">Dioxygenase</keyword>
<evidence type="ECO:0000313" key="3">
    <source>
        <dbReference type="Proteomes" id="UP000219353"/>
    </source>
</evidence>
<dbReference type="CDD" id="cd07262">
    <property type="entry name" value="VOC_like"/>
    <property type="match status" value="1"/>
</dbReference>
<dbReference type="PANTHER" id="PTHR35006:SF1">
    <property type="entry name" value="BLL2941 PROTEIN"/>
    <property type="match status" value="1"/>
</dbReference>
<sequence>MISYVTLGVNNLTAAKAFYGELLAELGGKSLLDMGRIAFFGKSMAQPMLAICEPFNQQPATPGNGNMVSFQPGSKEKVDALYHKAIALGASCDGAPGQRIANTFYGAYIKDTDGNKLCFCHFG</sequence>
<evidence type="ECO:0000259" key="1">
    <source>
        <dbReference type="PROSITE" id="PS51819"/>
    </source>
</evidence>
<gene>
    <name evidence="2" type="ORF">SAMN06297280_0090</name>
</gene>
<dbReference type="InterPro" id="IPR037523">
    <property type="entry name" value="VOC_core"/>
</dbReference>
<dbReference type="SUPFAM" id="SSF54593">
    <property type="entry name" value="Glyoxalase/Bleomycin resistance protein/Dihydroxybiphenyl dioxygenase"/>
    <property type="match status" value="1"/>
</dbReference>
<dbReference type="InterPro" id="IPR004360">
    <property type="entry name" value="Glyas_Fos-R_dOase_dom"/>
</dbReference>
<dbReference type="PANTHER" id="PTHR35006">
    <property type="entry name" value="GLYOXALASE FAMILY PROTEIN (AFU_ORTHOLOGUE AFUA_5G14830)"/>
    <property type="match status" value="1"/>
</dbReference>
<reference evidence="3" key="1">
    <citation type="submission" date="2017-09" db="EMBL/GenBank/DDBJ databases">
        <authorList>
            <person name="Varghese N."/>
            <person name="Submissions S."/>
        </authorList>
    </citation>
    <scope>NUCLEOTIDE SEQUENCE [LARGE SCALE GENOMIC DNA]</scope>
    <source>
        <strain evidence="3">CGMCC 1.12461</strain>
    </source>
</reference>
<proteinExistence type="predicted"/>
<dbReference type="Gene3D" id="3.10.180.10">
    <property type="entry name" value="2,3-Dihydroxybiphenyl 1,2-Dioxygenase, domain 1"/>
    <property type="match status" value="1"/>
</dbReference>
<keyword evidence="3" id="KW-1185">Reference proteome</keyword>
<dbReference type="GO" id="GO:0051213">
    <property type="term" value="F:dioxygenase activity"/>
    <property type="evidence" value="ECO:0007669"/>
    <property type="project" value="UniProtKB-KW"/>
</dbReference>
<dbReference type="EMBL" id="OBEB01000010">
    <property type="protein sequence ID" value="SNY60425.1"/>
    <property type="molecule type" value="Genomic_DNA"/>
</dbReference>
<dbReference type="Proteomes" id="UP000219353">
    <property type="component" value="Unassembled WGS sequence"/>
</dbReference>
<organism evidence="2 3">
    <name type="scientific">Arsukibacterium tuosuense</name>
    <dbReference type="NCBI Taxonomy" id="1323745"/>
    <lineage>
        <taxon>Bacteria</taxon>
        <taxon>Pseudomonadati</taxon>
        <taxon>Pseudomonadota</taxon>
        <taxon>Gammaproteobacteria</taxon>
        <taxon>Chromatiales</taxon>
        <taxon>Chromatiaceae</taxon>
        <taxon>Arsukibacterium</taxon>
    </lineage>
</organism>
<keyword evidence="2" id="KW-0560">Oxidoreductase</keyword>
<feature type="domain" description="VOC" evidence="1">
    <location>
        <begin position="1"/>
        <end position="122"/>
    </location>
</feature>
<dbReference type="Pfam" id="PF00903">
    <property type="entry name" value="Glyoxalase"/>
    <property type="match status" value="1"/>
</dbReference>
<accession>A0A285JJH2</accession>
<dbReference type="AlphaFoldDB" id="A0A285JJH2"/>
<name>A0A285JJH2_9GAMM</name>
<dbReference type="OrthoDB" id="9800438at2"/>
<evidence type="ECO:0000313" key="2">
    <source>
        <dbReference type="EMBL" id="SNY60425.1"/>
    </source>
</evidence>